<keyword evidence="4" id="KW-0297">G-protein coupled receptor</keyword>
<proteinExistence type="predicted"/>
<keyword evidence="6" id="KW-0675">Receptor</keyword>
<feature type="transmembrane region" description="Helical" evidence="8">
    <location>
        <begin position="39"/>
        <end position="61"/>
    </location>
</feature>
<dbReference type="PROSITE" id="PS50262">
    <property type="entry name" value="G_PROTEIN_RECEP_F1_2"/>
    <property type="match status" value="1"/>
</dbReference>
<comment type="subcellular location">
    <subcellularLocation>
        <location evidence="1">Membrane</location>
        <topology evidence="1">Multi-pass membrane protein</topology>
    </subcellularLocation>
</comment>
<dbReference type="SUPFAM" id="SSF81321">
    <property type="entry name" value="Family A G protein-coupled receptor-like"/>
    <property type="match status" value="1"/>
</dbReference>
<gene>
    <name evidence="10" type="ORF">GPM918_LOCUS20848</name>
    <name evidence="11" type="ORF">SRO942_LOCUS20845</name>
</gene>
<keyword evidence="3 8" id="KW-1133">Transmembrane helix</keyword>
<dbReference type="GO" id="GO:0005886">
    <property type="term" value="C:plasma membrane"/>
    <property type="evidence" value="ECO:0007669"/>
    <property type="project" value="TreeGrafter"/>
</dbReference>
<comment type="caution">
    <text evidence="10">The sequence shown here is derived from an EMBL/GenBank/DDBJ whole genome shotgun (WGS) entry which is preliminary data.</text>
</comment>
<reference evidence="10" key="1">
    <citation type="submission" date="2021-02" db="EMBL/GenBank/DDBJ databases">
        <authorList>
            <person name="Nowell W R."/>
        </authorList>
    </citation>
    <scope>NUCLEOTIDE SEQUENCE</scope>
</reference>
<evidence type="ECO:0000256" key="8">
    <source>
        <dbReference type="SAM" id="Phobius"/>
    </source>
</evidence>
<keyword evidence="12" id="KW-1185">Reference proteome</keyword>
<sequence>MASVFDLFLLFFGLILRIVISGFGYNLPVMSVGLCKLRFYLTYVLALSSLTYKCLATIDRCCSTCRTVKSRTFSNLSLARQLCVLTVLFWLLTLLPFPLLTNIYVIGEANQTKSKVCNYYSIIYANFHLYFNSLLCFNLIPIFVMTLFGILTYKNLRNRIVPLHQRRSHRNRIDVQLTKIMLLQTLIVIVSSVPPTILNMYMGLTIDTEKNSFRLAQENLFSTIVTLFFYTQYSTAFYCFSILSKSFREQCLQRSGFRKL</sequence>
<dbReference type="Gene3D" id="1.20.1070.10">
    <property type="entry name" value="Rhodopsin 7-helix transmembrane proteins"/>
    <property type="match status" value="1"/>
</dbReference>
<organism evidence="10 12">
    <name type="scientific">Didymodactylos carnosus</name>
    <dbReference type="NCBI Taxonomy" id="1234261"/>
    <lineage>
        <taxon>Eukaryota</taxon>
        <taxon>Metazoa</taxon>
        <taxon>Spiralia</taxon>
        <taxon>Gnathifera</taxon>
        <taxon>Rotifera</taxon>
        <taxon>Eurotatoria</taxon>
        <taxon>Bdelloidea</taxon>
        <taxon>Philodinida</taxon>
        <taxon>Philodinidae</taxon>
        <taxon>Didymodactylos</taxon>
    </lineage>
</organism>
<evidence type="ECO:0000256" key="1">
    <source>
        <dbReference type="ARBA" id="ARBA00004141"/>
    </source>
</evidence>
<feature type="domain" description="G-protein coupled receptors family 1 profile" evidence="9">
    <location>
        <begin position="1"/>
        <end position="238"/>
    </location>
</feature>
<protein>
    <recommendedName>
        <fullName evidence="9">G-protein coupled receptors family 1 profile domain-containing protein</fullName>
    </recommendedName>
</protein>
<evidence type="ECO:0000256" key="2">
    <source>
        <dbReference type="ARBA" id="ARBA00022692"/>
    </source>
</evidence>
<dbReference type="Proteomes" id="UP000663829">
    <property type="component" value="Unassembled WGS sequence"/>
</dbReference>
<keyword evidence="7" id="KW-0807">Transducer</keyword>
<name>A0A814S7D1_9BILA</name>
<accession>A0A814S7D1</accession>
<dbReference type="CDD" id="cd00637">
    <property type="entry name" value="7tm_classA_rhodopsin-like"/>
    <property type="match status" value="1"/>
</dbReference>
<keyword evidence="2 8" id="KW-0812">Transmembrane</keyword>
<dbReference type="AlphaFoldDB" id="A0A814S7D1"/>
<evidence type="ECO:0000259" key="9">
    <source>
        <dbReference type="PROSITE" id="PS50262"/>
    </source>
</evidence>
<feature type="transmembrane region" description="Helical" evidence="8">
    <location>
        <begin position="7"/>
        <end position="27"/>
    </location>
</feature>
<dbReference type="InterPro" id="IPR017452">
    <property type="entry name" value="GPCR_Rhodpsn_7TM"/>
</dbReference>
<feature type="transmembrane region" description="Helical" evidence="8">
    <location>
        <begin position="82"/>
        <end position="107"/>
    </location>
</feature>
<feature type="transmembrane region" description="Helical" evidence="8">
    <location>
        <begin position="127"/>
        <end position="156"/>
    </location>
</feature>
<evidence type="ECO:0000256" key="3">
    <source>
        <dbReference type="ARBA" id="ARBA00022989"/>
    </source>
</evidence>
<evidence type="ECO:0000256" key="7">
    <source>
        <dbReference type="ARBA" id="ARBA00023224"/>
    </source>
</evidence>
<evidence type="ECO:0000313" key="10">
    <source>
        <dbReference type="EMBL" id="CAF1144289.1"/>
    </source>
</evidence>
<keyword evidence="5 8" id="KW-0472">Membrane</keyword>
<evidence type="ECO:0000256" key="5">
    <source>
        <dbReference type="ARBA" id="ARBA00023136"/>
    </source>
</evidence>
<dbReference type="GO" id="GO:0004930">
    <property type="term" value="F:G protein-coupled receptor activity"/>
    <property type="evidence" value="ECO:0007669"/>
    <property type="project" value="UniProtKB-KW"/>
</dbReference>
<evidence type="ECO:0000256" key="6">
    <source>
        <dbReference type="ARBA" id="ARBA00023170"/>
    </source>
</evidence>
<feature type="transmembrane region" description="Helical" evidence="8">
    <location>
        <begin position="220"/>
        <end position="240"/>
    </location>
</feature>
<dbReference type="PANTHER" id="PTHR24243">
    <property type="entry name" value="G-PROTEIN COUPLED RECEPTOR"/>
    <property type="match status" value="1"/>
</dbReference>
<evidence type="ECO:0000313" key="11">
    <source>
        <dbReference type="EMBL" id="CAF3907900.1"/>
    </source>
</evidence>
<evidence type="ECO:0000313" key="12">
    <source>
        <dbReference type="Proteomes" id="UP000663829"/>
    </source>
</evidence>
<dbReference type="Pfam" id="PF00001">
    <property type="entry name" value="7tm_1"/>
    <property type="match status" value="1"/>
</dbReference>
<feature type="transmembrane region" description="Helical" evidence="8">
    <location>
        <begin position="177"/>
        <end position="200"/>
    </location>
</feature>
<dbReference type="EMBL" id="CAJOBC010006694">
    <property type="protein sequence ID" value="CAF3907900.1"/>
    <property type="molecule type" value="Genomic_DNA"/>
</dbReference>
<dbReference type="PANTHER" id="PTHR24243:SF230">
    <property type="entry name" value="G-PROTEIN COUPLED RECEPTORS FAMILY 1 PROFILE DOMAIN-CONTAINING PROTEIN"/>
    <property type="match status" value="1"/>
</dbReference>
<dbReference type="InterPro" id="IPR000276">
    <property type="entry name" value="GPCR_Rhodpsn"/>
</dbReference>
<evidence type="ECO:0000256" key="4">
    <source>
        <dbReference type="ARBA" id="ARBA00023040"/>
    </source>
</evidence>
<dbReference type="Proteomes" id="UP000681722">
    <property type="component" value="Unassembled WGS sequence"/>
</dbReference>
<dbReference type="EMBL" id="CAJNOQ010006694">
    <property type="protein sequence ID" value="CAF1144289.1"/>
    <property type="molecule type" value="Genomic_DNA"/>
</dbReference>